<gene>
    <name evidence="1" type="ORF">THSYN_15930</name>
</gene>
<organism evidence="1 2">
    <name type="scientific">Candidatus Thiodictyon syntrophicum</name>
    <dbReference type="NCBI Taxonomy" id="1166950"/>
    <lineage>
        <taxon>Bacteria</taxon>
        <taxon>Pseudomonadati</taxon>
        <taxon>Pseudomonadota</taxon>
        <taxon>Gammaproteobacteria</taxon>
        <taxon>Chromatiales</taxon>
        <taxon>Chromatiaceae</taxon>
        <taxon>Thiodictyon</taxon>
    </lineage>
</organism>
<evidence type="ECO:0000313" key="1">
    <source>
        <dbReference type="EMBL" id="AUB82290.1"/>
    </source>
</evidence>
<evidence type="ECO:0008006" key="3">
    <source>
        <dbReference type="Google" id="ProtNLM"/>
    </source>
</evidence>
<dbReference type="PROSITE" id="PS51257">
    <property type="entry name" value="PROKAR_LIPOPROTEIN"/>
    <property type="match status" value="1"/>
</dbReference>
<dbReference type="OrthoDB" id="5769720at2"/>
<name>A0A2K8U9N0_9GAMM</name>
<protein>
    <recommendedName>
        <fullName evidence="3">Lipoprotein</fullName>
    </recommendedName>
</protein>
<dbReference type="AlphaFoldDB" id="A0A2K8U9N0"/>
<dbReference type="Proteomes" id="UP000232638">
    <property type="component" value="Chromosome"/>
</dbReference>
<proteinExistence type="predicted"/>
<accession>A0A2K8U9N0</accession>
<evidence type="ECO:0000313" key="2">
    <source>
        <dbReference type="Proteomes" id="UP000232638"/>
    </source>
</evidence>
<dbReference type="EMBL" id="CP020370">
    <property type="protein sequence ID" value="AUB82290.1"/>
    <property type="molecule type" value="Genomic_DNA"/>
</dbReference>
<reference evidence="1 2" key="1">
    <citation type="submission" date="2017-03" db="EMBL/GenBank/DDBJ databases">
        <title>Complete genome sequence of Candidatus 'Thiodictyon syntrophicum' sp. nov. strain Cad16T, a photolithoautotroph purple sulfur bacterium isolated from an alpine meromictic lake.</title>
        <authorList>
            <person name="Luedin S.M."/>
            <person name="Pothier J.F."/>
            <person name="Danza F."/>
            <person name="Storelli N."/>
            <person name="Wittwer M."/>
            <person name="Tonolla M."/>
        </authorList>
    </citation>
    <scope>NUCLEOTIDE SEQUENCE [LARGE SCALE GENOMIC DNA]</scope>
    <source>
        <strain evidence="1 2">Cad16T</strain>
    </source>
</reference>
<sequence>MPKPPRWTPVCAILMAAVAVLGCSDNPREDVRLTLCKDMITLELGSVPSWQGSEVRTRGHQGATVTVRFASADGEGQARCDYRYDAVEDTALMLVNPIEAYSTSPSQMILDGRTITNPELAQLVKRAMQKQGREFIERAGKVLRGQ</sequence>
<dbReference type="KEGG" id="tsy:THSYN_15930"/>
<keyword evidence="2" id="KW-1185">Reference proteome</keyword>
<dbReference type="RefSeq" id="WP_100920026.1">
    <property type="nucleotide sequence ID" value="NZ_CP020370.1"/>
</dbReference>